<comment type="caution">
    <text evidence="1">The sequence shown here is derived from an EMBL/GenBank/DDBJ whole genome shotgun (WGS) entry which is preliminary data.</text>
</comment>
<dbReference type="RefSeq" id="WP_353402703.1">
    <property type="nucleotide sequence ID" value="NZ_BAABWU010000030.1"/>
</dbReference>
<organism evidence="1 2">
    <name type="scientific">Pseudophaeobacter arcticus</name>
    <dbReference type="NCBI Taxonomy" id="385492"/>
    <lineage>
        <taxon>Bacteria</taxon>
        <taxon>Pseudomonadati</taxon>
        <taxon>Pseudomonadota</taxon>
        <taxon>Alphaproteobacteria</taxon>
        <taxon>Rhodobacterales</taxon>
        <taxon>Paracoccaceae</taxon>
        <taxon>Pseudophaeobacter</taxon>
    </lineage>
</organism>
<protein>
    <submittedName>
        <fullName evidence="1">HK97 gp10 family phage protein</fullName>
    </submittedName>
</protein>
<gene>
    <name evidence="1" type="ORF">NBRC116598_41720</name>
</gene>
<keyword evidence="2" id="KW-1185">Reference proteome</keyword>
<dbReference type="Proteomes" id="UP001441944">
    <property type="component" value="Unassembled WGS sequence"/>
</dbReference>
<dbReference type="EMBL" id="BAABWU010000030">
    <property type="protein sequence ID" value="GAA6198727.1"/>
    <property type="molecule type" value="Genomic_DNA"/>
</dbReference>
<accession>A0ABQ0AS59</accession>
<evidence type="ECO:0000313" key="2">
    <source>
        <dbReference type="Proteomes" id="UP001441944"/>
    </source>
</evidence>
<reference evidence="1 2" key="1">
    <citation type="submission" date="2024-04" db="EMBL/GenBank/DDBJ databases">
        <title>Draft genome sequence of Pseudophaeobacter arcticus NBRC 116598.</title>
        <authorList>
            <person name="Miyakawa T."/>
            <person name="Kusuya Y."/>
            <person name="Miura T."/>
        </authorList>
    </citation>
    <scope>NUCLEOTIDE SEQUENCE [LARGE SCALE GENOMIC DNA]</scope>
    <source>
        <strain evidence="1 2">SU-CL00105</strain>
    </source>
</reference>
<name>A0ABQ0AS59_9RHOB</name>
<evidence type="ECO:0000313" key="1">
    <source>
        <dbReference type="EMBL" id="GAA6198727.1"/>
    </source>
</evidence>
<proteinExistence type="predicted"/>
<sequence length="161" mass="17518">MGAKLRIEGSGDIERALVQLTRGQSKASGRRALKKVLQPVAQVAEGMAGGKFKVAVTSKLDKSQKRRARGDQGRNRVAMYVGPVQADGSHSPHAHLYEDGSAPRYQHSTGKFTGEMPANPFLRPAWDLYAPGMLEALGLEIRKDIEKTLERARRKALGAGK</sequence>